<proteinExistence type="predicted"/>
<keyword evidence="1" id="KW-1185">Reference proteome</keyword>
<evidence type="ECO:0000313" key="2">
    <source>
        <dbReference type="WBParaSite" id="HPBE_0001399901-mRNA-1"/>
    </source>
</evidence>
<dbReference type="AlphaFoldDB" id="A0A183FZ54"/>
<dbReference type="Gene3D" id="3.40.50.1820">
    <property type="entry name" value="alpha/beta hydrolase"/>
    <property type="match status" value="1"/>
</dbReference>
<name>A0A183FZ54_HELPZ</name>
<sequence>LTGDKAICKPPTLIVWGDQDQFLIKEGATESLKYCQNGRLEFIEGASHWVMQDDPPKVNRLVDEFLSTPTDQLRAPESPTSSKI</sequence>
<organism evidence="1 2">
    <name type="scientific">Heligmosomoides polygyrus</name>
    <name type="common">Parasitic roundworm</name>
    <dbReference type="NCBI Taxonomy" id="6339"/>
    <lineage>
        <taxon>Eukaryota</taxon>
        <taxon>Metazoa</taxon>
        <taxon>Ecdysozoa</taxon>
        <taxon>Nematoda</taxon>
        <taxon>Chromadorea</taxon>
        <taxon>Rhabditida</taxon>
        <taxon>Rhabditina</taxon>
        <taxon>Rhabditomorpha</taxon>
        <taxon>Strongyloidea</taxon>
        <taxon>Heligmosomidae</taxon>
        <taxon>Heligmosomoides</taxon>
    </lineage>
</organism>
<dbReference type="Proteomes" id="UP000050761">
    <property type="component" value="Unassembled WGS sequence"/>
</dbReference>
<accession>A0A183FZ54</accession>
<evidence type="ECO:0000313" key="1">
    <source>
        <dbReference type="Proteomes" id="UP000050761"/>
    </source>
</evidence>
<reference evidence="2" key="1">
    <citation type="submission" date="2019-09" db="UniProtKB">
        <authorList>
            <consortium name="WormBaseParasite"/>
        </authorList>
    </citation>
    <scope>IDENTIFICATION</scope>
</reference>
<dbReference type="SUPFAM" id="SSF53474">
    <property type="entry name" value="alpha/beta-Hydrolases"/>
    <property type="match status" value="1"/>
</dbReference>
<protein>
    <submittedName>
        <fullName evidence="2">Alpha/beta hydrolase</fullName>
    </submittedName>
</protein>
<dbReference type="WBParaSite" id="HPBE_0001399901-mRNA-1">
    <property type="protein sequence ID" value="HPBE_0001399901-mRNA-1"/>
    <property type="gene ID" value="HPBE_0001399901"/>
</dbReference>
<dbReference type="InterPro" id="IPR029058">
    <property type="entry name" value="AB_hydrolase_fold"/>
</dbReference>